<dbReference type="InterPro" id="IPR039425">
    <property type="entry name" value="RNA_pol_sigma-70-like"/>
</dbReference>
<dbReference type="InterPro" id="IPR013249">
    <property type="entry name" value="RNA_pol_sigma70_r4_t2"/>
</dbReference>
<dbReference type="InterPro" id="IPR014284">
    <property type="entry name" value="RNA_pol_sigma-70_dom"/>
</dbReference>
<feature type="domain" description="RNA polymerase sigma factor 70 region 4 type 2" evidence="6">
    <location>
        <begin position="119"/>
        <end position="169"/>
    </location>
</feature>
<keyword evidence="3" id="KW-0731">Sigma factor</keyword>
<accession>A0A917M8V7</accession>
<dbReference type="Gene3D" id="1.10.10.10">
    <property type="entry name" value="Winged helix-like DNA-binding domain superfamily/Winged helix DNA-binding domain"/>
    <property type="match status" value="1"/>
</dbReference>
<keyword evidence="8" id="KW-1185">Reference proteome</keyword>
<evidence type="ECO:0000259" key="5">
    <source>
        <dbReference type="Pfam" id="PF04542"/>
    </source>
</evidence>
<dbReference type="Pfam" id="PF04542">
    <property type="entry name" value="Sigma70_r2"/>
    <property type="match status" value="1"/>
</dbReference>
<dbReference type="SUPFAM" id="SSF88946">
    <property type="entry name" value="Sigma2 domain of RNA polymerase sigma factors"/>
    <property type="match status" value="1"/>
</dbReference>
<dbReference type="GO" id="GO:0003677">
    <property type="term" value="F:DNA binding"/>
    <property type="evidence" value="ECO:0007669"/>
    <property type="project" value="InterPro"/>
</dbReference>
<evidence type="ECO:0000256" key="1">
    <source>
        <dbReference type="ARBA" id="ARBA00010641"/>
    </source>
</evidence>
<protein>
    <submittedName>
        <fullName evidence="7">RNA polymerase subunit sigma</fullName>
    </submittedName>
</protein>
<dbReference type="NCBIfam" id="TIGR02937">
    <property type="entry name" value="sigma70-ECF"/>
    <property type="match status" value="1"/>
</dbReference>
<dbReference type="PANTHER" id="PTHR43133">
    <property type="entry name" value="RNA POLYMERASE ECF-TYPE SIGMA FACTO"/>
    <property type="match status" value="1"/>
</dbReference>
<sequence>MGAEQEMIDRLRSGDGSALRQLMERYGNEVLRTAVLLLRDRHLAEDVSQDVFIDAYRKINQLKADRSLRAWLIAMTINRCRERMRRASWKRLLFRERMEEEAGAAIGPGSEGWAVSATIQSIIMALPLRYREVIVLHYYQDMAIADIADTLDEPEGTIKSKLQRGRKLLKASLEEGGWRDEPLFEGRSNS</sequence>
<dbReference type="InterPro" id="IPR007627">
    <property type="entry name" value="RNA_pol_sigma70_r2"/>
</dbReference>
<name>A0A917M8V7_9BACL</name>
<reference evidence="7 8" key="1">
    <citation type="journal article" date="2014" name="Int. J. Syst. Evol. Microbiol.">
        <title>Complete genome sequence of Corynebacterium casei LMG S-19264T (=DSM 44701T), isolated from a smear-ripened cheese.</title>
        <authorList>
            <consortium name="US DOE Joint Genome Institute (JGI-PGF)"/>
            <person name="Walter F."/>
            <person name="Albersmeier A."/>
            <person name="Kalinowski J."/>
            <person name="Ruckert C."/>
        </authorList>
    </citation>
    <scope>NUCLEOTIDE SEQUENCE [LARGE SCALE GENOMIC DNA]</scope>
    <source>
        <strain evidence="7 8">CGMCC 1.15286</strain>
    </source>
</reference>
<evidence type="ECO:0000256" key="4">
    <source>
        <dbReference type="ARBA" id="ARBA00023163"/>
    </source>
</evidence>
<dbReference type="Gene3D" id="1.10.1740.10">
    <property type="match status" value="1"/>
</dbReference>
<evidence type="ECO:0000256" key="2">
    <source>
        <dbReference type="ARBA" id="ARBA00023015"/>
    </source>
</evidence>
<dbReference type="CDD" id="cd06171">
    <property type="entry name" value="Sigma70_r4"/>
    <property type="match status" value="1"/>
</dbReference>
<dbReference type="PANTHER" id="PTHR43133:SF60">
    <property type="entry name" value="RNA POLYMERASE SIGMA FACTOR SIGV"/>
    <property type="match status" value="1"/>
</dbReference>
<dbReference type="GO" id="GO:0016987">
    <property type="term" value="F:sigma factor activity"/>
    <property type="evidence" value="ECO:0007669"/>
    <property type="project" value="UniProtKB-KW"/>
</dbReference>
<dbReference type="SUPFAM" id="SSF88659">
    <property type="entry name" value="Sigma3 and sigma4 domains of RNA polymerase sigma factors"/>
    <property type="match status" value="1"/>
</dbReference>
<comment type="caution">
    <text evidence="7">The sequence shown here is derived from an EMBL/GenBank/DDBJ whole genome shotgun (WGS) entry which is preliminary data.</text>
</comment>
<dbReference type="InterPro" id="IPR036388">
    <property type="entry name" value="WH-like_DNA-bd_sf"/>
</dbReference>
<keyword evidence="4" id="KW-0804">Transcription</keyword>
<evidence type="ECO:0000256" key="3">
    <source>
        <dbReference type="ARBA" id="ARBA00023082"/>
    </source>
</evidence>
<evidence type="ECO:0000313" key="7">
    <source>
        <dbReference type="EMBL" id="GGG84820.1"/>
    </source>
</evidence>
<dbReference type="Proteomes" id="UP000600247">
    <property type="component" value="Unassembled WGS sequence"/>
</dbReference>
<evidence type="ECO:0000259" key="6">
    <source>
        <dbReference type="Pfam" id="PF08281"/>
    </source>
</evidence>
<dbReference type="InterPro" id="IPR013325">
    <property type="entry name" value="RNA_pol_sigma_r2"/>
</dbReference>
<feature type="domain" description="RNA polymerase sigma-70 region 2" evidence="5">
    <location>
        <begin position="22"/>
        <end position="89"/>
    </location>
</feature>
<dbReference type="RefSeq" id="WP_188892255.1">
    <property type="nucleotide sequence ID" value="NZ_BMHY01000013.1"/>
</dbReference>
<dbReference type="GO" id="GO:0006352">
    <property type="term" value="P:DNA-templated transcription initiation"/>
    <property type="evidence" value="ECO:0007669"/>
    <property type="project" value="InterPro"/>
</dbReference>
<evidence type="ECO:0000313" key="8">
    <source>
        <dbReference type="Proteomes" id="UP000600247"/>
    </source>
</evidence>
<dbReference type="EMBL" id="BMHY01000013">
    <property type="protein sequence ID" value="GGG84820.1"/>
    <property type="molecule type" value="Genomic_DNA"/>
</dbReference>
<dbReference type="Pfam" id="PF08281">
    <property type="entry name" value="Sigma70_r4_2"/>
    <property type="match status" value="1"/>
</dbReference>
<organism evidence="7 8">
    <name type="scientific">Paenibacillus radicis</name>
    <name type="common">ex Gao et al. 2016</name>
    <dbReference type="NCBI Taxonomy" id="1737354"/>
    <lineage>
        <taxon>Bacteria</taxon>
        <taxon>Bacillati</taxon>
        <taxon>Bacillota</taxon>
        <taxon>Bacilli</taxon>
        <taxon>Bacillales</taxon>
        <taxon>Paenibacillaceae</taxon>
        <taxon>Paenibacillus</taxon>
    </lineage>
</organism>
<keyword evidence="2" id="KW-0805">Transcription regulation</keyword>
<gene>
    <name evidence="7" type="ORF">GCM10010918_48380</name>
</gene>
<dbReference type="AlphaFoldDB" id="A0A917M8V7"/>
<dbReference type="InterPro" id="IPR013324">
    <property type="entry name" value="RNA_pol_sigma_r3/r4-like"/>
</dbReference>
<comment type="similarity">
    <text evidence="1">Belongs to the sigma-70 factor family. ECF subfamily.</text>
</comment>
<proteinExistence type="inferred from homology"/>